<gene>
    <name evidence="1" type="ORF">C8R21_11520</name>
</gene>
<dbReference type="AlphaFoldDB" id="A0A2T5I9L2"/>
<comment type="caution">
    <text evidence="1">The sequence shown here is derived from an EMBL/GenBank/DDBJ whole genome shotgun (WGS) entry which is preliminary data.</text>
</comment>
<dbReference type="EMBL" id="QAOK01000015">
    <property type="protein sequence ID" value="PTQ80523.1"/>
    <property type="molecule type" value="Genomic_DNA"/>
</dbReference>
<evidence type="ECO:0000313" key="2">
    <source>
        <dbReference type="Proteomes" id="UP000244152"/>
    </source>
</evidence>
<evidence type="ECO:0000313" key="1">
    <source>
        <dbReference type="EMBL" id="PTQ80523.1"/>
    </source>
</evidence>
<sequence length="60" mass="6757">MNTRARKVLKTMPAKNIDCHVHELDWERIENDLEAQGPAVIETLLMPVECSALAALIRNS</sequence>
<organism evidence="1 2">
    <name type="scientific">Nitrosospira multiformis</name>
    <dbReference type="NCBI Taxonomy" id="1231"/>
    <lineage>
        <taxon>Bacteria</taxon>
        <taxon>Pseudomonadati</taxon>
        <taxon>Pseudomonadota</taxon>
        <taxon>Betaproteobacteria</taxon>
        <taxon>Nitrosomonadales</taxon>
        <taxon>Nitrosomonadaceae</taxon>
        <taxon>Nitrosospira</taxon>
    </lineage>
</organism>
<accession>A0A2T5I9L2</accession>
<proteinExistence type="predicted"/>
<protein>
    <submittedName>
        <fullName evidence="1">Uncharacterized protein</fullName>
    </submittedName>
</protein>
<name>A0A2T5I9L2_9PROT</name>
<dbReference type="Proteomes" id="UP000244152">
    <property type="component" value="Unassembled WGS sequence"/>
</dbReference>
<dbReference type="RefSeq" id="WP_107762407.1">
    <property type="nucleotide sequence ID" value="NZ_QAOK01000015.1"/>
</dbReference>
<reference evidence="1 2" key="1">
    <citation type="submission" date="2018-04" db="EMBL/GenBank/DDBJ databases">
        <title>Active sludge and wastewater microbial communities from Klosterneuburg, Austria.</title>
        <authorList>
            <person name="Wagner M."/>
        </authorList>
    </citation>
    <scope>NUCLEOTIDE SEQUENCE [LARGE SCALE GENOMIC DNA]</scope>
    <source>
        <strain evidence="1 2">Nl12</strain>
    </source>
</reference>